<reference evidence="4 5" key="1">
    <citation type="submission" date="2018-10" db="EMBL/GenBank/DDBJ databases">
        <title>Complete genome sequence of Malassezia restricta CBS 7877.</title>
        <authorList>
            <person name="Morand S.C."/>
            <person name="Bertignac M."/>
            <person name="Iltis A."/>
            <person name="Kolder I."/>
            <person name="Pirovano W."/>
            <person name="Jourdain R."/>
            <person name="Clavaud C."/>
        </authorList>
    </citation>
    <scope>NUCLEOTIDE SEQUENCE [LARGE SCALE GENOMIC DNA]</scope>
    <source>
        <strain evidence="4 5">CBS 7877</strain>
    </source>
</reference>
<name>A0A3G2S1S6_MALR7</name>
<dbReference type="InterPro" id="IPR021819">
    <property type="entry name" value="Far11/STRP_C"/>
</dbReference>
<dbReference type="InterPro" id="IPR040185">
    <property type="entry name" value="Far11/STRP"/>
</dbReference>
<dbReference type="AlphaFoldDB" id="A0A3G2S1S6"/>
<evidence type="ECO:0000313" key="5">
    <source>
        <dbReference type="Proteomes" id="UP000269793"/>
    </source>
</evidence>
<dbReference type="PANTHER" id="PTHR13239">
    <property type="entry name" value="PROTEIN REQUIRED FOR HYPHAL ANASTOMOSIS HAM-2"/>
    <property type="match status" value="1"/>
</dbReference>
<dbReference type="VEuPathDB" id="FungiDB:DNF11_0766"/>
<dbReference type="Proteomes" id="UP000269793">
    <property type="component" value="Chromosome I"/>
</dbReference>
<evidence type="ECO:0000256" key="1">
    <source>
        <dbReference type="SAM" id="MobiDB-lite"/>
    </source>
</evidence>
<dbReference type="PANTHER" id="PTHR13239:SF4">
    <property type="entry name" value="AT25231P"/>
    <property type="match status" value="1"/>
</dbReference>
<feature type="compositionally biased region" description="Low complexity" evidence="1">
    <location>
        <begin position="931"/>
        <end position="946"/>
    </location>
</feature>
<dbReference type="STRING" id="425264.A0A3G2S1S6"/>
<feature type="region of interest" description="Disordered" evidence="1">
    <location>
        <begin position="920"/>
        <end position="956"/>
    </location>
</feature>
<evidence type="ECO:0000313" key="4">
    <source>
        <dbReference type="EMBL" id="AYO41716.1"/>
    </source>
</evidence>
<dbReference type="GO" id="GO:0007010">
    <property type="term" value="P:cytoskeleton organization"/>
    <property type="evidence" value="ECO:0007669"/>
    <property type="project" value="TreeGrafter"/>
</dbReference>
<feature type="domain" description="Far11/STRP C-terminal" evidence="3">
    <location>
        <begin position="429"/>
        <end position="843"/>
    </location>
</feature>
<feature type="domain" description="Far11/STRP N-terminal" evidence="2">
    <location>
        <begin position="52"/>
        <end position="349"/>
    </location>
</feature>
<evidence type="ECO:0000259" key="2">
    <source>
        <dbReference type="SMART" id="SM01292"/>
    </source>
</evidence>
<dbReference type="SMART" id="SM01292">
    <property type="entry name" value="N1221"/>
    <property type="match status" value="1"/>
</dbReference>
<gene>
    <name evidence="4" type="primary">STRIP1</name>
    <name evidence="4" type="ORF">DNF11_0766</name>
</gene>
<feature type="region of interest" description="Disordered" evidence="1">
    <location>
        <begin position="1011"/>
        <end position="1031"/>
    </location>
</feature>
<dbReference type="Pfam" id="PF11882">
    <property type="entry name" value="DUF3402"/>
    <property type="match status" value="2"/>
</dbReference>
<sequence length="1031" mass="116330">MRRLEAVPARAFSVECESHMVGASHLESAMGPTSHEMAREHDDITLLRNGGRTDIPFSFQEDADCIENELEEFYSYIEAPLLLENKASWMVWARKKWNSCCMPADVPIGAWKALDTHQRRRILHLLLDALDLHDTEARTTASHALLYHLQGSFGETDSEQEQLALIRENARMVFDLGGIEDIFVACKRACWRHHMLNNLSDQQVPSENSQVLTPQEKAECLESINVEISTHFSQLYTVIESLRGEFALGEILMTTSPPLPVYFLGLIANLREKSIGGFPVKKLVLLTWKSVLASLGGYEALQRCKEGVRSREGLAPKSAIAESVPVSPQDMRQFHAEVTAKYPTLVDEQQAGLLAGITLSDVTSALPTRLKGNGQGDETHLVMDEERLAVAKSAAAPPPLKPGRQKFQTDQSRPFILPFASEKFRDQVPLGIQEAFSLYQDHLYVKTSTWQTWLVRQELLNELRGARDPRMLQAQRALSTLHLENPMHPSLNTEDEQRLEWVEQIYRQSLPSLQSAVIVLLKVVLATSTPGNTNSAFGRAVAENVPPEHAPPPTLEDVDVIRHREILNKGVTFLLLLCLRWFKVNHALQFEYLAQILLDSNIILLILKLFGLQETNHAVHSRCEASSFGLFRYCRLVGHDQSTHTSQSLFDQLTLFVGNVWDCYPDDPLRLRHTDSLASSSQPYSWRNFATASNMIQILYQVCKSKLHRILLLVQYKSSAILKRMLNVPNKQLELYVLKLLKFQIPYCGRKWRQSNMRIITQIYLRCHSKLREDWPGGSDLEAEVEASLPEEQTLRTLIQFFNRSRYQFRAPIAGMDISHATVKGALGPEWVEADRDAFEREAFPPRPVSSGTSTPGRYISGVSVEGYLDAYEDLMQEMNDTLPLSTIEVPEPESTSTANSTQSNGQNLWEHLSPHEMDILSRSPRTNSGTLRSPHSLSTSSSPRSLHSRRLSLSNPQVIRESVHRVNSSPGTCRPLMHWNMEELVEDAISTEEDPPEIPVERLEQANIPERPLASPKPGGIDEVEHIFGA</sequence>
<dbReference type="OrthoDB" id="18234at2759"/>
<dbReference type="GO" id="GO:0005829">
    <property type="term" value="C:cytosol"/>
    <property type="evidence" value="ECO:0007669"/>
    <property type="project" value="TreeGrafter"/>
</dbReference>
<keyword evidence="5" id="KW-1185">Reference proteome</keyword>
<dbReference type="EMBL" id="CP033148">
    <property type="protein sequence ID" value="AYO41716.1"/>
    <property type="molecule type" value="Genomic_DNA"/>
</dbReference>
<protein>
    <submittedName>
        <fullName evidence="4">Striatin-interacting protein 1</fullName>
    </submittedName>
</protein>
<dbReference type="SMART" id="SM01293">
    <property type="entry name" value="DUF3402"/>
    <property type="match status" value="1"/>
</dbReference>
<dbReference type="Pfam" id="PF07923">
    <property type="entry name" value="N1221"/>
    <property type="match status" value="1"/>
</dbReference>
<organism evidence="4 5">
    <name type="scientific">Malassezia restricta (strain ATCC 96810 / NBRC 103918 / CBS 7877)</name>
    <name type="common">Seborrheic dermatitis infection agent</name>
    <dbReference type="NCBI Taxonomy" id="425264"/>
    <lineage>
        <taxon>Eukaryota</taxon>
        <taxon>Fungi</taxon>
        <taxon>Dikarya</taxon>
        <taxon>Basidiomycota</taxon>
        <taxon>Ustilaginomycotina</taxon>
        <taxon>Malasseziomycetes</taxon>
        <taxon>Malasseziales</taxon>
        <taxon>Malasseziaceae</taxon>
        <taxon>Malassezia</taxon>
    </lineage>
</organism>
<dbReference type="InterPro" id="IPR012486">
    <property type="entry name" value="Far11/STRP_N"/>
</dbReference>
<accession>A0A3G2S1S6</accession>
<evidence type="ECO:0000259" key="3">
    <source>
        <dbReference type="SMART" id="SM01293"/>
    </source>
</evidence>
<proteinExistence type="predicted"/>